<organism evidence="3 4">
    <name type="scientific">Microlunatus parietis</name>
    <dbReference type="NCBI Taxonomy" id="682979"/>
    <lineage>
        <taxon>Bacteria</taxon>
        <taxon>Bacillati</taxon>
        <taxon>Actinomycetota</taxon>
        <taxon>Actinomycetes</taxon>
        <taxon>Propionibacteriales</taxon>
        <taxon>Propionibacteriaceae</taxon>
        <taxon>Microlunatus</taxon>
    </lineage>
</organism>
<feature type="region of interest" description="Disordered" evidence="1">
    <location>
        <begin position="1"/>
        <end position="63"/>
    </location>
</feature>
<keyword evidence="2" id="KW-0812">Transmembrane</keyword>
<feature type="compositionally biased region" description="Low complexity" evidence="1">
    <location>
        <begin position="18"/>
        <end position="63"/>
    </location>
</feature>
<comment type="caution">
    <text evidence="3">The sequence shown here is derived from an EMBL/GenBank/DDBJ whole genome shotgun (WGS) entry which is preliminary data.</text>
</comment>
<feature type="transmembrane region" description="Helical" evidence="2">
    <location>
        <begin position="75"/>
        <end position="95"/>
    </location>
</feature>
<evidence type="ECO:0000313" key="4">
    <source>
        <dbReference type="Proteomes" id="UP000569914"/>
    </source>
</evidence>
<keyword evidence="2" id="KW-0472">Membrane</keyword>
<evidence type="ECO:0008006" key="5">
    <source>
        <dbReference type="Google" id="ProtNLM"/>
    </source>
</evidence>
<dbReference type="RefSeq" id="WP_179755388.1">
    <property type="nucleotide sequence ID" value="NZ_JACCBU010000001.1"/>
</dbReference>
<dbReference type="EMBL" id="JACCBU010000001">
    <property type="protein sequence ID" value="NYE73699.1"/>
    <property type="molecule type" value="Genomic_DNA"/>
</dbReference>
<dbReference type="AlphaFoldDB" id="A0A7Y9ICD1"/>
<evidence type="ECO:0000313" key="3">
    <source>
        <dbReference type="EMBL" id="NYE73699.1"/>
    </source>
</evidence>
<evidence type="ECO:0000256" key="2">
    <source>
        <dbReference type="SAM" id="Phobius"/>
    </source>
</evidence>
<name>A0A7Y9ICD1_9ACTN</name>
<accession>A0A7Y9ICD1</accession>
<evidence type="ECO:0000256" key="1">
    <source>
        <dbReference type="SAM" id="MobiDB-lite"/>
    </source>
</evidence>
<sequence>MSQNPPPYGQEPYGQSEPQGQQPPYGHQQYGQQPYGQQPQYGQQQPYGQPAPYQQPSPYAQQPYQMMQEHPQGTVILVLGILGFVTGICGAIAWYMGSKAQKEMQASGIRYSNESNINIGKILGMVTTILMGIGLVFLVLYIIFIVVMIASVGAAAY</sequence>
<feature type="transmembrane region" description="Helical" evidence="2">
    <location>
        <begin position="129"/>
        <end position="156"/>
    </location>
</feature>
<proteinExistence type="predicted"/>
<reference evidence="3 4" key="1">
    <citation type="submission" date="2020-07" db="EMBL/GenBank/DDBJ databases">
        <title>Sequencing the genomes of 1000 actinobacteria strains.</title>
        <authorList>
            <person name="Klenk H.-P."/>
        </authorList>
    </citation>
    <scope>NUCLEOTIDE SEQUENCE [LARGE SCALE GENOMIC DNA]</scope>
    <source>
        <strain evidence="3 4">DSM 22083</strain>
    </source>
</reference>
<protein>
    <recommendedName>
        <fullName evidence="5">DUF4190 domain-containing protein</fullName>
    </recommendedName>
</protein>
<dbReference type="Proteomes" id="UP000569914">
    <property type="component" value="Unassembled WGS sequence"/>
</dbReference>
<keyword evidence="4" id="KW-1185">Reference proteome</keyword>
<keyword evidence="2" id="KW-1133">Transmembrane helix</keyword>
<gene>
    <name evidence="3" type="ORF">BKA15_005028</name>
</gene>